<dbReference type="PROSITE" id="PS50082">
    <property type="entry name" value="WD_REPEATS_2"/>
    <property type="match status" value="1"/>
</dbReference>
<name>A0ABR1BDY2_POLSC</name>
<dbReference type="InterPro" id="IPR019775">
    <property type="entry name" value="WD40_repeat_CS"/>
</dbReference>
<feature type="repeat" description="WD" evidence="3">
    <location>
        <begin position="293"/>
        <end position="335"/>
    </location>
</feature>
<dbReference type="SUPFAM" id="SSF50978">
    <property type="entry name" value="WD40 repeat-like"/>
    <property type="match status" value="1"/>
</dbReference>
<dbReference type="InterPro" id="IPR036322">
    <property type="entry name" value="WD40_repeat_dom_sf"/>
</dbReference>
<dbReference type="SMART" id="SM00320">
    <property type="entry name" value="WD40"/>
    <property type="match status" value="3"/>
</dbReference>
<keyword evidence="2" id="KW-0677">Repeat</keyword>
<evidence type="ECO:0000256" key="1">
    <source>
        <dbReference type="ARBA" id="ARBA00022574"/>
    </source>
</evidence>
<evidence type="ECO:0000313" key="5">
    <source>
        <dbReference type="Proteomes" id="UP001359485"/>
    </source>
</evidence>
<keyword evidence="5" id="KW-1185">Reference proteome</keyword>
<sequence length="335" mass="37916">MSSTQDNVESHRSSYMWMMLPPDPEYIFISDMESILCLTHRLSNGVESILAGTQSGHVHIWNIKTKRQISSFKSGEDSCISINIPQQEQEDDVVITQNKSGEITFWRDTDHQWSCVSRITTDFFGFCKAVLFKGVIFVPQKNGYFHTISVNTRDTLNRTRLINGDNLGDIMAFKIIVLNNETHMLVAYEGQKLILWFLNKSSEISSLQMTECPMALDFDVKRNKGIYGNPTDQIVVFSLGKNLELKVDKTVSLVNPGVASVQIRPDSKLVAVGCWDGKLRLYSWKTLTLLAALDVHSSTVQDVSFFRSVNINGKIKFLLLAGSKDKKISLWDIYN</sequence>
<keyword evidence="1 3" id="KW-0853">WD repeat</keyword>
<protein>
    <recommendedName>
        <fullName evidence="6">Guanine nucleotide-binding protein subunit beta-like protein 1</fullName>
    </recommendedName>
</protein>
<evidence type="ECO:0008006" key="6">
    <source>
        <dbReference type="Google" id="ProtNLM"/>
    </source>
</evidence>
<comment type="caution">
    <text evidence="4">The sequence shown here is derived from an EMBL/GenBank/DDBJ whole genome shotgun (WGS) entry which is preliminary data.</text>
</comment>
<dbReference type="PANTHER" id="PTHR19854">
    <property type="entry name" value="TRANSDUCIN BETA-LIKE 3"/>
    <property type="match status" value="1"/>
</dbReference>
<reference evidence="4 5" key="1">
    <citation type="submission" date="2023-09" db="EMBL/GenBank/DDBJ databases">
        <title>Genomes of two closely related lineages of the louse Polyplax serrata with different host specificities.</title>
        <authorList>
            <person name="Martinu J."/>
            <person name="Tarabai H."/>
            <person name="Stefka J."/>
            <person name="Hypsa V."/>
        </authorList>
    </citation>
    <scope>NUCLEOTIDE SEQUENCE [LARGE SCALE GENOMIC DNA]</scope>
    <source>
        <strain evidence="4">98ZLc_SE</strain>
    </source>
</reference>
<dbReference type="InterPro" id="IPR015943">
    <property type="entry name" value="WD40/YVTN_repeat-like_dom_sf"/>
</dbReference>
<dbReference type="Pfam" id="PF00400">
    <property type="entry name" value="WD40"/>
    <property type="match status" value="2"/>
</dbReference>
<gene>
    <name evidence="4" type="ORF">RUM44_013340</name>
</gene>
<dbReference type="PANTHER" id="PTHR19854:SF1">
    <property type="entry name" value="GUANINE NUCLEOTIDE-BINDING PROTEIN SUBUNIT BETA-LIKE PROTEIN 1"/>
    <property type="match status" value="1"/>
</dbReference>
<evidence type="ECO:0000256" key="3">
    <source>
        <dbReference type="PROSITE-ProRule" id="PRU00221"/>
    </source>
</evidence>
<dbReference type="PROSITE" id="PS50294">
    <property type="entry name" value="WD_REPEATS_REGION"/>
    <property type="match status" value="1"/>
</dbReference>
<dbReference type="EMBL" id="JAWJWF010000001">
    <property type="protein sequence ID" value="KAK6641625.1"/>
    <property type="molecule type" value="Genomic_DNA"/>
</dbReference>
<evidence type="ECO:0000256" key="2">
    <source>
        <dbReference type="ARBA" id="ARBA00022737"/>
    </source>
</evidence>
<accession>A0ABR1BDY2</accession>
<evidence type="ECO:0000313" key="4">
    <source>
        <dbReference type="EMBL" id="KAK6641625.1"/>
    </source>
</evidence>
<dbReference type="Gene3D" id="2.130.10.10">
    <property type="entry name" value="YVTN repeat-like/Quinoprotein amine dehydrogenase"/>
    <property type="match status" value="2"/>
</dbReference>
<dbReference type="Proteomes" id="UP001359485">
    <property type="component" value="Unassembled WGS sequence"/>
</dbReference>
<dbReference type="InterPro" id="IPR001680">
    <property type="entry name" value="WD40_rpt"/>
</dbReference>
<dbReference type="PROSITE" id="PS00678">
    <property type="entry name" value="WD_REPEATS_1"/>
    <property type="match status" value="1"/>
</dbReference>
<proteinExistence type="predicted"/>
<organism evidence="4 5">
    <name type="scientific">Polyplax serrata</name>
    <name type="common">Common mouse louse</name>
    <dbReference type="NCBI Taxonomy" id="468196"/>
    <lineage>
        <taxon>Eukaryota</taxon>
        <taxon>Metazoa</taxon>
        <taxon>Ecdysozoa</taxon>
        <taxon>Arthropoda</taxon>
        <taxon>Hexapoda</taxon>
        <taxon>Insecta</taxon>
        <taxon>Pterygota</taxon>
        <taxon>Neoptera</taxon>
        <taxon>Paraneoptera</taxon>
        <taxon>Psocodea</taxon>
        <taxon>Troctomorpha</taxon>
        <taxon>Phthiraptera</taxon>
        <taxon>Anoplura</taxon>
        <taxon>Polyplacidae</taxon>
        <taxon>Polyplax</taxon>
    </lineage>
</organism>